<dbReference type="AlphaFoldDB" id="A0A1E3AY38"/>
<gene>
    <name evidence="1" type="ORF">BEH84_01329</name>
</gene>
<accession>A0A1E3AY38</accession>
<evidence type="ECO:0000313" key="1">
    <source>
        <dbReference type="EMBL" id="ODM13613.1"/>
    </source>
</evidence>
<reference evidence="1 2" key="1">
    <citation type="submission" date="2016-07" db="EMBL/GenBank/DDBJ databases">
        <title>Characterization of isolates of Eisenbergiella tayi derived from blood cultures, using whole genome sequencing.</title>
        <authorList>
            <person name="Burdz T."/>
            <person name="Wiebe D."/>
            <person name="Huynh C."/>
            <person name="Bernard K."/>
        </authorList>
    </citation>
    <scope>NUCLEOTIDE SEQUENCE [LARGE SCALE GENOMIC DNA]</scope>
    <source>
        <strain evidence="1 2">NML 120489</strain>
    </source>
</reference>
<dbReference type="RefSeq" id="WP_044972895.1">
    <property type="nucleotide sequence ID" value="NZ_BAABXS010000002.1"/>
</dbReference>
<comment type="caution">
    <text evidence="1">The sequence shown here is derived from an EMBL/GenBank/DDBJ whole genome shotgun (WGS) entry which is preliminary data.</text>
</comment>
<organism evidence="1 2">
    <name type="scientific">Eisenbergiella tayi</name>
    <dbReference type="NCBI Taxonomy" id="1432052"/>
    <lineage>
        <taxon>Bacteria</taxon>
        <taxon>Bacillati</taxon>
        <taxon>Bacillota</taxon>
        <taxon>Clostridia</taxon>
        <taxon>Lachnospirales</taxon>
        <taxon>Lachnospiraceae</taxon>
        <taxon>Eisenbergiella</taxon>
    </lineage>
</organism>
<dbReference type="Proteomes" id="UP000095003">
    <property type="component" value="Unassembled WGS sequence"/>
</dbReference>
<protein>
    <submittedName>
        <fullName evidence="1">Uncharacterized protein</fullName>
    </submittedName>
</protein>
<evidence type="ECO:0000313" key="2">
    <source>
        <dbReference type="Proteomes" id="UP000095003"/>
    </source>
</evidence>
<dbReference type="GeneID" id="93299823"/>
<dbReference type="EMBL" id="MCGI01000001">
    <property type="protein sequence ID" value="ODM13613.1"/>
    <property type="molecule type" value="Genomic_DNA"/>
</dbReference>
<proteinExistence type="predicted"/>
<sequence>MKEYLKPEVIVLDKKNMPAVFLSGDGICFLGYKACSNNYTGTGVCDKGYVGCGFCYPIEKEEE</sequence>
<name>A0A1E3AY38_9FIRM</name>